<proteinExistence type="predicted"/>
<keyword evidence="2" id="KW-1185">Reference proteome</keyword>
<dbReference type="AlphaFoldDB" id="R7QMH4"/>
<name>R7QMH4_CHOCR</name>
<organism evidence="1 2">
    <name type="scientific">Chondrus crispus</name>
    <name type="common">Carrageen Irish moss</name>
    <name type="synonym">Polymorpha crispa</name>
    <dbReference type="NCBI Taxonomy" id="2769"/>
    <lineage>
        <taxon>Eukaryota</taxon>
        <taxon>Rhodophyta</taxon>
        <taxon>Florideophyceae</taxon>
        <taxon>Rhodymeniophycidae</taxon>
        <taxon>Gigartinales</taxon>
        <taxon>Gigartinaceae</taxon>
        <taxon>Chondrus</taxon>
    </lineage>
</organism>
<dbReference type="EMBL" id="HG002070">
    <property type="protein sequence ID" value="CDF39712.1"/>
    <property type="molecule type" value="Genomic_DNA"/>
</dbReference>
<dbReference type="RefSeq" id="XP_005710006.1">
    <property type="nucleotide sequence ID" value="XM_005709949.1"/>
</dbReference>
<gene>
    <name evidence="1" type="ORF">CHC_T00006758001</name>
</gene>
<dbReference type="Proteomes" id="UP000012073">
    <property type="component" value="Unassembled WGS sequence"/>
</dbReference>
<accession>R7QMH4</accession>
<dbReference type="KEGG" id="ccp:CHC_T00006758001"/>
<dbReference type="Gramene" id="CDF39712">
    <property type="protein sequence ID" value="CDF39712"/>
    <property type="gene ID" value="CHC_T00006758001"/>
</dbReference>
<reference evidence="2" key="1">
    <citation type="journal article" date="2013" name="Proc. Natl. Acad. Sci. U.S.A.">
        <title>Genome structure and metabolic features in the red seaweed Chondrus crispus shed light on evolution of the Archaeplastida.</title>
        <authorList>
            <person name="Collen J."/>
            <person name="Porcel B."/>
            <person name="Carre W."/>
            <person name="Ball S.G."/>
            <person name="Chaparro C."/>
            <person name="Tonon T."/>
            <person name="Barbeyron T."/>
            <person name="Michel G."/>
            <person name="Noel B."/>
            <person name="Valentin K."/>
            <person name="Elias M."/>
            <person name="Artiguenave F."/>
            <person name="Arun A."/>
            <person name="Aury J.M."/>
            <person name="Barbosa-Neto J.F."/>
            <person name="Bothwell J.H."/>
            <person name="Bouget F.Y."/>
            <person name="Brillet L."/>
            <person name="Cabello-Hurtado F."/>
            <person name="Capella-Gutierrez S."/>
            <person name="Charrier B."/>
            <person name="Cladiere L."/>
            <person name="Cock J.M."/>
            <person name="Coelho S.M."/>
            <person name="Colleoni C."/>
            <person name="Czjzek M."/>
            <person name="Da Silva C."/>
            <person name="Delage L."/>
            <person name="Denoeud F."/>
            <person name="Deschamps P."/>
            <person name="Dittami S.M."/>
            <person name="Gabaldon T."/>
            <person name="Gachon C.M."/>
            <person name="Groisillier A."/>
            <person name="Herve C."/>
            <person name="Jabbari K."/>
            <person name="Katinka M."/>
            <person name="Kloareg B."/>
            <person name="Kowalczyk N."/>
            <person name="Labadie K."/>
            <person name="Leblanc C."/>
            <person name="Lopez P.J."/>
            <person name="McLachlan D.H."/>
            <person name="Meslet-Cladiere L."/>
            <person name="Moustafa A."/>
            <person name="Nehr Z."/>
            <person name="Nyvall Collen P."/>
            <person name="Panaud O."/>
            <person name="Partensky F."/>
            <person name="Poulain J."/>
            <person name="Rensing S.A."/>
            <person name="Rousvoal S."/>
            <person name="Samson G."/>
            <person name="Symeonidi A."/>
            <person name="Weissenbach J."/>
            <person name="Zambounis A."/>
            <person name="Wincker P."/>
            <person name="Boyen C."/>
        </authorList>
    </citation>
    <scope>NUCLEOTIDE SEQUENCE [LARGE SCALE GENOMIC DNA]</scope>
    <source>
        <strain evidence="2">cv. Stackhouse</strain>
    </source>
</reference>
<sequence length="81" mass="9372">MLIALKAQERDEAPSFVGFRLRHVLAFEDNYLRGKFSGIRNVNPARRITLRHSLESPHNLVYHHGTALTQLLILFIKHPQT</sequence>
<evidence type="ECO:0000313" key="2">
    <source>
        <dbReference type="Proteomes" id="UP000012073"/>
    </source>
</evidence>
<dbReference type="GeneID" id="17317738"/>
<protein>
    <submittedName>
        <fullName evidence="1">Uncharacterized protein</fullName>
    </submittedName>
</protein>
<evidence type="ECO:0000313" key="1">
    <source>
        <dbReference type="EMBL" id="CDF39712.1"/>
    </source>
</evidence>